<comment type="caution">
    <text evidence="1">The sequence shown here is derived from an EMBL/GenBank/DDBJ whole genome shotgun (WGS) entry which is preliminary data.</text>
</comment>
<sequence length="224" mass="25326">AQQPEPSMAAPPAGSPADYINEAGDEGYCCFPDQWHATLLQTSHRHLHYLTGKVPSDKDIFFSTIVSATVGYKSPTVFEMRSDECSFLFWRGLLWLLDPTGRRPSRLLSRRTPAGHTPMIWQCLTRQNGFRRLNATHYRLDESDGDGSTEWPARYGTVTDIFVRYDKDSAVGQRRSARTCHLESFVVRSRYRWFDHKDGNVALSSDTVTYAANGSAQAGWPDND</sequence>
<gene>
    <name evidence="1" type="ORF">BOX15_Mlig011505g1</name>
</gene>
<feature type="non-terminal residue" evidence="1">
    <location>
        <position position="1"/>
    </location>
</feature>
<accession>A0A267GFE4</accession>
<dbReference type="AlphaFoldDB" id="A0A267GFE4"/>
<protein>
    <submittedName>
        <fullName evidence="1">Uncharacterized protein</fullName>
    </submittedName>
</protein>
<reference evidence="1 2" key="1">
    <citation type="submission" date="2017-06" db="EMBL/GenBank/DDBJ databases">
        <title>A platform for efficient transgenesis in Macrostomum lignano, a flatworm model organism for stem cell research.</title>
        <authorList>
            <person name="Berezikov E."/>
        </authorList>
    </citation>
    <scope>NUCLEOTIDE SEQUENCE [LARGE SCALE GENOMIC DNA]</scope>
    <source>
        <strain evidence="1">DV1</strain>
        <tissue evidence="1">Whole organism</tissue>
    </source>
</reference>
<organism evidence="1 2">
    <name type="scientific">Macrostomum lignano</name>
    <dbReference type="NCBI Taxonomy" id="282301"/>
    <lineage>
        <taxon>Eukaryota</taxon>
        <taxon>Metazoa</taxon>
        <taxon>Spiralia</taxon>
        <taxon>Lophotrochozoa</taxon>
        <taxon>Platyhelminthes</taxon>
        <taxon>Rhabditophora</taxon>
        <taxon>Macrostomorpha</taxon>
        <taxon>Macrostomida</taxon>
        <taxon>Macrostomidae</taxon>
        <taxon>Macrostomum</taxon>
    </lineage>
</organism>
<name>A0A267GFE4_9PLAT</name>
<evidence type="ECO:0000313" key="2">
    <source>
        <dbReference type="Proteomes" id="UP000215902"/>
    </source>
</evidence>
<dbReference type="Proteomes" id="UP000215902">
    <property type="component" value="Unassembled WGS sequence"/>
</dbReference>
<evidence type="ECO:0000313" key="1">
    <source>
        <dbReference type="EMBL" id="PAA84074.1"/>
    </source>
</evidence>
<proteinExistence type="predicted"/>
<keyword evidence="2" id="KW-1185">Reference proteome</keyword>
<dbReference type="EMBL" id="NIVC01000390">
    <property type="protein sequence ID" value="PAA84074.1"/>
    <property type="molecule type" value="Genomic_DNA"/>
</dbReference>